<evidence type="ECO:0000256" key="8">
    <source>
        <dbReference type="ARBA" id="ARBA00023315"/>
    </source>
</evidence>
<dbReference type="Proteomes" id="UP001228905">
    <property type="component" value="Unassembled WGS sequence"/>
</dbReference>
<comment type="caution">
    <text evidence="11">The sequence shown here is derived from an EMBL/GenBank/DDBJ whole genome shotgun (WGS) entry which is preliminary data.</text>
</comment>
<feature type="transmembrane region" description="Helical" evidence="9">
    <location>
        <begin position="120"/>
        <end position="143"/>
    </location>
</feature>
<dbReference type="SUPFAM" id="SSF56317">
    <property type="entry name" value="Carbon-nitrogen hydrolase"/>
    <property type="match status" value="1"/>
</dbReference>
<evidence type="ECO:0000256" key="3">
    <source>
        <dbReference type="ARBA" id="ARBA00022475"/>
    </source>
</evidence>
<keyword evidence="12" id="KW-1185">Reference proteome</keyword>
<evidence type="ECO:0000313" key="12">
    <source>
        <dbReference type="Proteomes" id="UP001228905"/>
    </source>
</evidence>
<comment type="similarity">
    <text evidence="2 9">Belongs to the CN hydrolase family. Apolipoprotein N-acyltransferase subfamily.</text>
</comment>
<dbReference type="InterPro" id="IPR004563">
    <property type="entry name" value="Apolipo_AcylTrfase"/>
</dbReference>
<dbReference type="HAMAP" id="MF_01148">
    <property type="entry name" value="Lnt"/>
    <property type="match status" value="1"/>
</dbReference>
<name>A0ABU0IT66_9CAUL</name>
<evidence type="ECO:0000256" key="7">
    <source>
        <dbReference type="ARBA" id="ARBA00023136"/>
    </source>
</evidence>
<comment type="catalytic activity">
    <reaction evidence="9">
        <text>N-terminal S-1,2-diacyl-sn-glyceryl-L-cysteinyl-[lipoprotein] + a glycerophospholipid = N-acyl-S-1,2-diacyl-sn-glyceryl-L-cysteinyl-[lipoprotein] + a 2-acyl-sn-glycero-3-phospholipid + H(+)</text>
        <dbReference type="Rhea" id="RHEA:48228"/>
        <dbReference type="Rhea" id="RHEA-COMP:14681"/>
        <dbReference type="Rhea" id="RHEA-COMP:14684"/>
        <dbReference type="ChEBI" id="CHEBI:15378"/>
        <dbReference type="ChEBI" id="CHEBI:136912"/>
        <dbReference type="ChEBI" id="CHEBI:140656"/>
        <dbReference type="ChEBI" id="CHEBI:140657"/>
        <dbReference type="ChEBI" id="CHEBI:140660"/>
        <dbReference type="EC" id="2.3.1.269"/>
    </reaction>
</comment>
<dbReference type="PANTHER" id="PTHR38686">
    <property type="entry name" value="APOLIPOPROTEIN N-ACYLTRANSFERASE"/>
    <property type="match status" value="1"/>
</dbReference>
<evidence type="ECO:0000256" key="4">
    <source>
        <dbReference type="ARBA" id="ARBA00022679"/>
    </source>
</evidence>
<comment type="subcellular location">
    <subcellularLocation>
        <location evidence="1 9">Cell membrane</location>
        <topology evidence="1 9">Multi-pass membrane protein</topology>
    </subcellularLocation>
</comment>
<dbReference type="InterPro" id="IPR045378">
    <property type="entry name" value="LNT_N"/>
</dbReference>
<dbReference type="CDD" id="cd07571">
    <property type="entry name" value="ALP_N-acyl_transferase"/>
    <property type="match status" value="1"/>
</dbReference>
<keyword evidence="3 9" id="KW-1003">Cell membrane</keyword>
<dbReference type="InterPro" id="IPR036526">
    <property type="entry name" value="C-N_Hydrolase_sf"/>
</dbReference>
<evidence type="ECO:0000256" key="6">
    <source>
        <dbReference type="ARBA" id="ARBA00022989"/>
    </source>
</evidence>
<feature type="domain" description="CN hydrolase" evidence="10">
    <location>
        <begin position="228"/>
        <end position="479"/>
    </location>
</feature>
<comment type="function">
    <text evidence="9">Catalyzes the phospholipid dependent N-acylation of the N-terminal cysteine of apolipoprotein, the last step in lipoprotein maturation.</text>
</comment>
<dbReference type="GO" id="GO:0016746">
    <property type="term" value="F:acyltransferase activity"/>
    <property type="evidence" value="ECO:0007669"/>
    <property type="project" value="UniProtKB-KW"/>
</dbReference>
<dbReference type="Pfam" id="PF00795">
    <property type="entry name" value="CN_hydrolase"/>
    <property type="match status" value="1"/>
</dbReference>
<sequence>MTLPKGPWVLRGLALAAGLAAALAHPPFGLLPGLLGYAVLLWLVDEAPSRKSAFLRGWLAGLGYFALSMWWIAEAFLVDAANQGWMAPIAVTLMAGGLALFWGAAMAVYRAINPKGLARLLVFAGVLALFEWLRGHVLTGLPWNLVGETWRAGSAMSQTASLVGAYGLTWLTLAIAAAPALLIAPADKRRARIAVGAAALALAGLWIFGALALAAKAPPATGPLVRIVQANVPQLAKYDAQSFAGIVDRYIRGTVAPAKTTPDVVIWSEGAIPAAIDEYLAPGTWTRDAIQAALKPGQVLIVGAYRIDGPRYYNSLAVVRRDADGLTPIGLYDKYRLVPFGEFMPLDSVMGRIGFKKLVHVGDGFSIGPRPRPLTPPGLPAFQPLICYESLYPGFTREGAARTGVTPRWIVNVSNDAWFGTTSGPLQHLNLASYRAIEEGLPMVRVTPTGVSALIDARGRILRRLEQGQEGVIDARLPAPLAAPTLFRRLGDWCFFALLLISLAAGVRWPLAKSRNRAQDTERGVTATELFP</sequence>
<feature type="transmembrane region" description="Helical" evidence="9">
    <location>
        <begin position="163"/>
        <end position="186"/>
    </location>
</feature>
<gene>
    <name evidence="9" type="primary">lnt</name>
    <name evidence="11" type="ORF">QO010_002993</name>
</gene>
<dbReference type="EMBL" id="JAUSVS010000006">
    <property type="protein sequence ID" value="MDQ0465206.1"/>
    <property type="molecule type" value="Genomic_DNA"/>
</dbReference>
<accession>A0ABU0IT66</accession>
<evidence type="ECO:0000256" key="2">
    <source>
        <dbReference type="ARBA" id="ARBA00010065"/>
    </source>
</evidence>
<keyword evidence="6 9" id="KW-1133">Transmembrane helix</keyword>
<dbReference type="PROSITE" id="PS50263">
    <property type="entry name" value="CN_HYDROLASE"/>
    <property type="match status" value="1"/>
</dbReference>
<evidence type="ECO:0000256" key="5">
    <source>
        <dbReference type="ARBA" id="ARBA00022692"/>
    </source>
</evidence>
<feature type="transmembrane region" description="Helical" evidence="9">
    <location>
        <begin position="55"/>
        <end position="73"/>
    </location>
</feature>
<evidence type="ECO:0000313" key="11">
    <source>
        <dbReference type="EMBL" id="MDQ0465206.1"/>
    </source>
</evidence>
<protein>
    <recommendedName>
        <fullName evidence="9">Apolipoprotein N-acyltransferase</fullName>
        <shortName evidence="9">ALP N-acyltransferase</shortName>
        <ecNumber evidence="9">2.3.1.269</ecNumber>
    </recommendedName>
</protein>
<reference evidence="11 12" key="1">
    <citation type="submission" date="2023-07" db="EMBL/GenBank/DDBJ databases">
        <title>Genomic Encyclopedia of Type Strains, Phase IV (KMG-IV): sequencing the most valuable type-strain genomes for metagenomic binning, comparative biology and taxonomic classification.</title>
        <authorList>
            <person name="Goeker M."/>
        </authorList>
    </citation>
    <scope>NUCLEOTIDE SEQUENCE [LARGE SCALE GENOMIC DNA]</scope>
    <source>
        <strain evidence="11 12">DSM 18695</strain>
    </source>
</reference>
<feature type="transmembrane region" description="Helical" evidence="9">
    <location>
        <begin position="85"/>
        <end position="108"/>
    </location>
</feature>
<feature type="transmembrane region" description="Helical" evidence="9">
    <location>
        <begin position="12"/>
        <end position="43"/>
    </location>
</feature>
<dbReference type="PANTHER" id="PTHR38686:SF1">
    <property type="entry name" value="APOLIPOPROTEIN N-ACYLTRANSFERASE"/>
    <property type="match status" value="1"/>
</dbReference>
<feature type="transmembrane region" description="Helical" evidence="9">
    <location>
        <begin position="490"/>
        <end position="511"/>
    </location>
</feature>
<dbReference type="RefSeq" id="WP_307350422.1">
    <property type="nucleotide sequence ID" value="NZ_JAUSVS010000006.1"/>
</dbReference>
<evidence type="ECO:0000256" key="9">
    <source>
        <dbReference type="HAMAP-Rule" id="MF_01148"/>
    </source>
</evidence>
<keyword evidence="7 9" id="KW-0472">Membrane</keyword>
<evidence type="ECO:0000259" key="10">
    <source>
        <dbReference type="PROSITE" id="PS50263"/>
    </source>
</evidence>
<feature type="transmembrane region" description="Helical" evidence="9">
    <location>
        <begin position="193"/>
        <end position="215"/>
    </location>
</feature>
<evidence type="ECO:0000256" key="1">
    <source>
        <dbReference type="ARBA" id="ARBA00004651"/>
    </source>
</evidence>
<dbReference type="InterPro" id="IPR003010">
    <property type="entry name" value="C-N_Hydrolase"/>
</dbReference>
<organism evidence="11 12">
    <name type="scientific">Caulobacter ginsengisoli</name>
    <dbReference type="NCBI Taxonomy" id="400775"/>
    <lineage>
        <taxon>Bacteria</taxon>
        <taxon>Pseudomonadati</taxon>
        <taxon>Pseudomonadota</taxon>
        <taxon>Alphaproteobacteria</taxon>
        <taxon>Caulobacterales</taxon>
        <taxon>Caulobacteraceae</taxon>
        <taxon>Caulobacter</taxon>
    </lineage>
</organism>
<dbReference type="EC" id="2.3.1.269" evidence="9"/>
<keyword evidence="5 9" id="KW-0812">Transmembrane</keyword>
<dbReference type="NCBIfam" id="TIGR00546">
    <property type="entry name" value="lnt"/>
    <property type="match status" value="1"/>
</dbReference>
<comment type="pathway">
    <text evidence="9">Protein modification; lipoprotein biosynthesis (N-acyl transfer).</text>
</comment>
<proteinExistence type="inferred from homology"/>
<dbReference type="Gene3D" id="3.60.110.10">
    <property type="entry name" value="Carbon-nitrogen hydrolase"/>
    <property type="match status" value="1"/>
</dbReference>
<dbReference type="Pfam" id="PF20154">
    <property type="entry name" value="LNT_N"/>
    <property type="match status" value="1"/>
</dbReference>
<keyword evidence="8 9" id="KW-0012">Acyltransferase</keyword>
<keyword evidence="4 9" id="KW-0808">Transferase</keyword>